<evidence type="ECO:0000256" key="1">
    <source>
        <dbReference type="SAM" id="MobiDB-lite"/>
    </source>
</evidence>
<organism evidence="3">
    <name type="scientific">Culex pipiens</name>
    <name type="common">House mosquito</name>
    <dbReference type="NCBI Taxonomy" id="7175"/>
    <lineage>
        <taxon>Eukaryota</taxon>
        <taxon>Metazoa</taxon>
        <taxon>Ecdysozoa</taxon>
        <taxon>Arthropoda</taxon>
        <taxon>Hexapoda</taxon>
        <taxon>Insecta</taxon>
        <taxon>Pterygota</taxon>
        <taxon>Neoptera</taxon>
        <taxon>Endopterygota</taxon>
        <taxon>Diptera</taxon>
        <taxon>Nematocera</taxon>
        <taxon>Culicoidea</taxon>
        <taxon>Culicidae</taxon>
        <taxon>Culicinae</taxon>
        <taxon>Culicini</taxon>
        <taxon>Culex</taxon>
        <taxon>Culex</taxon>
    </lineage>
</organism>
<keyword evidence="2" id="KW-1133">Transmembrane helix</keyword>
<evidence type="ECO:0000313" key="3">
    <source>
        <dbReference type="EMBL" id="CAG6513492.1"/>
    </source>
</evidence>
<feature type="transmembrane region" description="Helical" evidence="2">
    <location>
        <begin position="84"/>
        <end position="106"/>
    </location>
</feature>
<dbReference type="EMBL" id="HBUE01273112">
    <property type="protein sequence ID" value="CAG6564962.1"/>
    <property type="molecule type" value="Transcribed_RNA"/>
</dbReference>
<accession>A0A8D8GKJ5</accession>
<keyword evidence="2" id="KW-0812">Transmembrane</keyword>
<feature type="compositionally biased region" description="Basic residues" evidence="1">
    <location>
        <begin position="1"/>
        <end position="15"/>
    </location>
</feature>
<dbReference type="AlphaFoldDB" id="A0A8D8GKJ5"/>
<reference evidence="3" key="1">
    <citation type="submission" date="2021-05" db="EMBL/GenBank/DDBJ databases">
        <authorList>
            <person name="Alioto T."/>
            <person name="Alioto T."/>
            <person name="Gomez Garrido J."/>
        </authorList>
    </citation>
    <scope>NUCLEOTIDE SEQUENCE</scope>
</reference>
<dbReference type="EMBL" id="HBUE01167782">
    <property type="protein sequence ID" value="CAG6513492.1"/>
    <property type="molecule type" value="Transcribed_RNA"/>
</dbReference>
<proteinExistence type="predicted"/>
<name>A0A8D8GKJ5_CULPI</name>
<feature type="region of interest" description="Disordered" evidence="1">
    <location>
        <begin position="1"/>
        <end position="20"/>
    </location>
</feature>
<feature type="transmembrane region" description="Helical" evidence="2">
    <location>
        <begin position="52"/>
        <end position="72"/>
    </location>
</feature>
<keyword evidence="2" id="KW-0472">Membrane</keyword>
<evidence type="ECO:0000256" key="2">
    <source>
        <dbReference type="SAM" id="Phobius"/>
    </source>
</evidence>
<sequence>MASSHLSRRSGSRGKRCLDTSPSAHRFRLWKSIPHDGTKHFMFVFTWHKTKTTGFVFCLLLVFEFRTVTMTFPKSGSSKNQLTINFLFLSLFLLQLLSFCFIRLCIRFGRVAVKCIFRPIKFNVSNKKK</sequence>
<protein>
    <submittedName>
        <fullName evidence="3">(northern house mosquito) hypothetical protein</fullName>
    </submittedName>
</protein>